<dbReference type="PROSITE" id="PS50042">
    <property type="entry name" value="CNMP_BINDING_3"/>
    <property type="match status" value="1"/>
</dbReference>
<proteinExistence type="predicted"/>
<dbReference type="RefSeq" id="WP_129889471.1">
    <property type="nucleotide sequence ID" value="NZ_CP035758.1"/>
</dbReference>
<feature type="domain" description="Cyclic nucleotide-binding" evidence="4">
    <location>
        <begin position="9"/>
        <end position="112"/>
    </location>
</feature>
<dbReference type="GO" id="GO:0003677">
    <property type="term" value="F:DNA binding"/>
    <property type="evidence" value="ECO:0007669"/>
    <property type="project" value="UniProtKB-KW"/>
</dbReference>
<reference evidence="6 7" key="1">
    <citation type="submission" date="2019-01" db="EMBL/GenBank/DDBJ databases">
        <title>Ktedonosporobacter rubrisoli SCAWS-G2.</title>
        <authorList>
            <person name="Huang Y."/>
            <person name="Yan B."/>
        </authorList>
    </citation>
    <scope>NUCLEOTIDE SEQUENCE [LARGE SCALE GENOMIC DNA]</scope>
    <source>
        <strain evidence="6 7">SCAWS-G2</strain>
    </source>
</reference>
<dbReference type="SMART" id="SM00100">
    <property type="entry name" value="cNMP"/>
    <property type="match status" value="1"/>
</dbReference>
<feature type="domain" description="HTH crp-type" evidence="5">
    <location>
        <begin position="143"/>
        <end position="214"/>
    </location>
</feature>
<gene>
    <name evidence="6" type="ORF">EPA93_21430</name>
</gene>
<name>A0A4P6JSB2_KTERU</name>
<dbReference type="PANTHER" id="PTHR24567:SF74">
    <property type="entry name" value="HTH-TYPE TRANSCRIPTIONAL REGULATOR ARCR"/>
    <property type="match status" value="1"/>
</dbReference>
<dbReference type="GO" id="GO:0005829">
    <property type="term" value="C:cytosol"/>
    <property type="evidence" value="ECO:0007669"/>
    <property type="project" value="TreeGrafter"/>
</dbReference>
<keyword evidence="1" id="KW-0805">Transcription regulation</keyword>
<dbReference type="PROSITE" id="PS51063">
    <property type="entry name" value="HTH_CRP_2"/>
    <property type="match status" value="1"/>
</dbReference>
<evidence type="ECO:0000259" key="4">
    <source>
        <dbReference type="PROSITE" id="PS50042"/>
    </source>
</evidence>
<dbReference type="CDD" id="cd00038">
    <property type="entry name" value="CAP_ED"/>
    <property type="match status" value="1"/>
</dbReference>
<evidence type="ECO:0000256" key="2">
    <source>
        <dbReference type="ARBA" id="ARBA00023125"/>
    </source>
</evidence>
<keyword evidence="3" id="KW-0804">Transcription</keyword>
<dbReference type="GO" id="GO:0003700">
    <property type="term" value="F:DNA-binding transcription factor activity"/>
    <property type="evidence" value="ECO:0007669"/>
    <property type="project" value="TreeGrafter"/>
</dbReference>
<dbReference type="InterPro" id="IPR012318">
    <property type="entry name" value="HTH_CRP"/>
</dbReference>
<dbReference type="SMART" id="SM00419">
    <property type="entry name" value="HTH_CRP"/>
    <property type="match status" value="1"/>
</dbReference>
<dbReference type="InterPro" id="IPR050397">
    <property type="entry name" value="Env_Response_Regulators"/>
</dbReference>
<dbReference type="Proteomes" id="UP000290365">
    <property type="component" value="Chromosome"/>
</dbReference>
<dbReference type="KEGG" id="kbs:EPA93_21430"/>
<keyword evidence="2" id="KW-0238">DNA-binding</keyword>
<evidence type="ECO:0000259" key="5">
    <source>
        <dbReference type="PROSITE" id="PS51063"/>
    </source>
</evidence>
<organism evidence="6 7">
    <name type="scientific">Ktedonosporobacter rubrisoli</name>
    <dbReference type="NCBI Taxonomy" id="2509675"/>
    <lineage>
        <taxon>Bacteria</taxon>
        <taxon>Bacillati</taxon>
        <taxon>Chloroflexota</taxon>
        <taxon>Ktedonobacteria</taxon>
        <taxon>Ktedonobacterales</taxon>
        <taxon>Ktedonosporobacteraceae</taxon>
        <taxon>Ktedonosporobacter</taxon>
    </lineage>
</organism>
<evidence type="ECO:0000256" key="1">
    <source>
        <dbReference type="ARBA" id="ARBA00023015"/>
    </source>
</evidence>
<dbReference type="InterPro" id="IPR014710">
    <property type="entry name" value="RmlC-like_jellyroll"/>
</dbReference>
<dbReference type="Gene3D" id="1.10.10.10">
    <property type="entry name" value="Winged helix-like DNA-binding domain superfamily/Winged helix DNA-binding domain"/>
    <property type="match status" value="1"/>
</dbReference>
<evidence type="ECO:0000313" key="7">
    <source>
        <dbReference type="Proteomes" id="UP000290365"/>
    </source>
</evidence>
<dbReference type="SUPFAM" id="SSF51206">
    <property type="entry name" value="cAMP-binding domain-like"/>
    <property type="match status" value="1"/>
</dbReference>
<sequence>MSFLAHTDIFSHLGSEEIHELDRITTVITCSPGRIFFRPGETGTLFFLLKSGHVQLYHLSLDGRKLITATLGSGECFGELPLLSGGTHSSFAEAIEEACIYTMSKQDLEPLLIHKPSVTLALTQILGQRIMQLEEQLINTAFKSTSARLALLLLQLAHTPEPASGMLVVDGLSHEELAEHLGVYRETVSTALRELRESGAIELGRKHITINRPDQLETMASFPGNSNKA</sequence>
<accession>A0A4P6JSB2</accession>
<dbReference type="PANTHER" id="PTHR24567">
    <property type="entry name" value="CRP FAMILY TRANSCRIPTIONAL REGULATORY PROTEIN"/>
    <property type="match status" value="1"/>
</dbReference>
<dbReference type="InterPro" id="IPR036390">
    <property type="entry name" value="WH_DNA-bd_sf"/>
</dbReference>
<evidence type="ECO:0000256" key="3">
    <source>
        <dbReference type="ARBA" id="ARBA00023163"/>
    </source>
</evidence>
<dbReference type="SUPFAM" id="SSF46785">
    <property type="entry name" value="Winged helix' DNA-binding domain"/>
    <property type="match status" value="1"/>
</dbReference>
<dbReference type="InterPro" id="IPR018490">
    <property type="entry name" value="cNMP-bd_dom_sf"/>
</dbReference>
<dbReference type="InterPro" id="IPR000595">
    <property type="entry name" value="cNMP-bd_dom"/>
</dbReference>
<dbReference type="AlphaFoldDB" id="A0A4P6JSB2"/>
<dbReference type="InterPro" id="IPR036388">
    <property type="entry name" value="WH-like_DNA-bd_sf"/>
</dbReference>
<keyword evidence="7" id="KW-1185">Reference proteome</keyword>
<dbReference type="Gene3D" id="2.60.120.10">
    <property type="entry name" value="Jelly Rolls"/>
    <property type="match status" value="1"/>
</dbReference>
<dbReference type="EMBL" id="CP035758">
    <property type="protein sequence ID" value="QBD78418.1"/>
    <property type="molecule type" value="Genomic_DNA"/>
</dbReference>
<dbReference type="OrthoDB" id="9812325at2"/>
<dbReference type="Pfam" id="PF00027">
    <property type="entry name" value="cNMP_binding"/>
    <property type="match status" value="1"/>
</dbReference>
<dbReference type="Pfam" id="PF13545">
    <property type="entry name" value="HTH_Crp_2"/>
    <property type="match status" value="1"/>
</dbReference>
<evidence type="ECO:0000313" key="6">
    <source>
        <dbReference type="EMBL" id="QBD78418.1"/>
    </source>
</evidence>
<protein>
    <submittedName>
        <fullName evidence="6">Crp/Fnr family transcriptional regulator</fullName>
    </submittedName>
</protein>